<feature type="compositionally biased region" description="Basic and acidic residues" evidence="1">
    <location>
        <begin position="74"/>
        <end position="84"/>
    </location>
</feature>
<organism evidence="3 4">
    <name type="scientific">Mycena pura</name>
    <dbReference type="NCBI Taxonomy" id="153505"/>
    <lineage>
        <taxon>Eukaryota</taxon>
        <taxon>Fungi</taxon>
        <taxon>Dikarya</taxon>
        <taxon>Basidiomycota</taxon>
        <taxon>Agaricomycotina</taxon>
        <taxon>Agaricomycetes</taxon>
        <taxon>Agaricomycetidae</taxon>
        <taxon>Agaricales</taxon>
        <taxon>Marasmiineae</taxon>
        <taxon>Mycenaceae</taxon>
        <taxon>Mycena</taxon>
    </lineage>
</organism>
<gene>
    <name evidence="3" type="ORF">GGX14DRAFT_554267</name>
</gene>
<evidence type="ECO:0000313" key="3">
    <source>
        <dbReference type="EMBL" id="KAJ7228166.1"/>
    </source>
</evidence>
<name>A0AAD7E4W0_9AGAR</name>
<keyword evidence="4" id="KW-1185">Reference proteome</keyword>
<protein>
    <submittedName>
        <fullName evidence="3">Uncharacterized protein</fullName>
    </submittedName>
</protein>
<accession>A0AAD7E4W0</accession>
<dbReference type="EMBL" id="JARJCW010000002">
    <property type="protein sequence ID" value="KAJ7228166.1"/>
    <property type="molecule type" value="Genomic_DNA"/>
</dbReference>
<evidence type="ECO:0000256" key="2">
    <source>
        <dbReference type="SAM" id="Phobius"/>
    </source>
</evidence>
<keyword evidence="2" id="KW-0472">Membrane</keyword>
<evidence type="ECO:0000256" key="1">
    <source>
        <dbReference type="SAM" id="MobiDB-lite"/>
    </source>
</evidence>
<keyword evidence="2" id="KW-0812">Transmembrane</keyword>
<proteinExistence type="predicted"/>
<comment type="caution">
    <text evidence="3">The sequence shown here is derived from an EMBL/GenBank/DDBJ whole genome shotgun (WGS) entry which is preliminary data.</text>
</comment>
<feature type="region of interest" description="Disordered" evidence="1">
    <location>
        <begin position="64"/>
        <end position="84"/>
    </location>
</feature>
<sequence>MATLALYRFLKTLRACNRKTDQTLVKKSVRDFDPLPGNNSYWQVRIQLEAASIPYITHSAPRRQHVPALHSAARKSESRRQRESERKFEAELLAKGFIKADEFNMFTETVHTRRMAFWRAIGFGVVIALTAAGWRRILQIEDALPLPL</sequence>
<dbReference type="Proteomes" id="UP001219525">
    <property type="component" value="Unassembled WGS sequence"/>
</dbReference>
<dbReference type="AlphaFoldDB" id="A0AAD7E4W0"/>
<evidence type="ECO:0000313" key="4">
    <source>
        <dbReference type="Proteomes" id="UP001219525"/>
    </source>
</evidence>
<reference evidence="3" key="1">
    <citation type="submission" date="2023-03" db="EMBL/GenBank/DDBJ databases">
        <title>Massive genome expansion in bonnet fungi (Mycena s.s.) driven by repeated elements and novel gene families across ecological guilds.</title>
        <authorList>
            <consortium name="Lawrence Berkeley National Laboratory"/>
            <person name="Harder C.B."/>
            <person name="Miyauchi S."/>
            <person name="Viragh M."/>
            <person name="Kuo A."/>
            <person name="Thoen E."/>
            <person name="Andreopoulos B."/>
            <person name="Lu D."/>
            <person name="Skrede I."/>
            <person name="Drula E."/>
            <person name="Henrissat B."/>
            <person name="Morin E."/>
            <person name="Kohler A."/>
            <person name="Barry K."/>
            <person name="LaButti K."/>
            <person name="Morin E."/>
            <person name="Salamov A."/>
            <person name="Lipzen A."/>
            <person name="Mereny Z."/>
            <person name="Hegedus B."/>
            <person name="Baldrian P."/>
            <person name="Stursova M."/>
            <person name="Weitz H."/>
            <person name="Taylor A."/>
            <person name="Grigoriev I.V."/>
            <person name="Nagy L.G."/>
            <person name="Martin F."/>
            <person name="Kauserud H."/>
        </authorList>
    </citation>
    <scope>NUCLEOTIDE SEQUENCE</scope>
    <source>
        <strain evidence="3">9144</strain>
    </source>
</reference>
<keyword evidence="2" id="KW-1133">Transmembrane helix</keyword>
<feature type="transmembrane region" description="Helical" evidence="2">
    <location>
        <begin position="116"/>
        <end position="134"/>
    </location>
</feature>